<dbReference type="AlphaFoldDB" id="A0A1I8BLZ3"/>
<evidence type="ECO:0000313" key="1">
    <source>
        <dbReference type="Proteomes" id="UP000095281"/>
    </source>
</evidence>
<keyword evidence="1" id="KW-1185">Reference proteome</keyword>
<sequence>MISTTEFKECHQLLETSLLKVIGTNSYELNERNLIPIITQLLYKKNLDIHQLIDTTKNVLPLMDENTINNLLKSIVERDRTLVKSTTSNFQQNIFIFWHLFGFARNLIRSFIISNNDELLSIRNNDNERISIFSYLMNYDIFEVRANYFMEILNQMNFFDDLELEFIYDEIFLCCKNINN</sequence>
<dbReference type="WBParaSite" id="MhA1_Contig316.frz3.gene8">
    <property type="protein sequence ID" value="MhA1_Contig316.frz3.gene8"/>
    <property type="gene ID" value="MhA1_Contig316.frz3.gene8"/>
</dbReference>
<organism evidence="1 2">
    <name type="scientific">Meloidogyne hapla</name>
    <name type="common">Root-knot nematode worm</name>
    <dbReference type="NCBI Taxonomy" id="6305"/>
    <lineage>
        <taxon>Eukaryota</taxon>
        <taxon>Metazoa</taxon>
        <taxon>Ecdysozoa</taxon>
        <taxon>Nematoda</taxon>
        <taxon>Chromadorea</taxon>
        <taxon>Rhabditida</taxon>
        <taxon>Tylenchina</taxon>
        <taxon>Tylenchomorpha</taxon>
        <taxon>Tylenchoidea</taxon>
        <taxon>Meloidogynidae</taxon>
        <taxon>Meloidogyninae</taxon>
        <taxon>Meloidogyne</taxon>
    </lineage>
</organism>
<dbReference type="Proteomes" id="UP000095281">
    <property type="component" value="Unplaced"/>
</dbReference>
<protein>
    <submittedName>
        <fullName evidence="2">Transcriptional regulator</fullName>
    </submittedName>
</protein>
<accession>A0A1I8BLZ3</accession>
<reference evidence="2" key="1">
    <citation type="submission" date="2016-11" db="UniProtKB">
        <authorList>
            <consortium name="WormBaseParasite"/>
        </authorList>
    </citation>
    <scope>IDENTIFICATION</scope>
</reference>
<name>A0A1I8BLZ3_MELHA</name>
<evidence type="ECO:0000313" key="2">
    <source>
        <dbReference type="WBParaSite" id="MhA1_Contig316.frz3.gene8"/>
    </source>
</evidence>
<proteinExistence type="predicted"/>